<dbReference type="InterPro" id="IPR000182">
    <property type="entry name" value="GNAT_dom"/>
</dbReference>
<organism evidence="4 5">
    <name type="scientific">Nocardioides silvaticus</name>
    <dbReference type="NCBI Taxonomy" id="2201891"/>
    <lineage>
        <taxon>Bacteria</taxon>
        <taxon>Bacillati</taxon>
        <taxon>Actinomycetota</taxon>
        <taxon>Actinomycetes</taxon>
        <taxon>Propionibacteriales</taxon>
        <taxon>Nocardioidaceae</taxon>
        <taxon>Nocardioides</taxon>
    </lineage>
</organism>
<dbReference type="RefSeq" id="WP_109694170.1">
    <property type="nucleotide sequence ID" value="NZ_QGDD01000005.1"/>
</dbReference>
<keyword evidence="5" id="KW-1185">Reference proteome</keyword>
<proteinExistence type="predicted"/>
<dbReference type="OrthoDB" id="70840at2"/>
<dbReference type="PANTHER" id="PTHR43877:SF2">
    <property type="entry name" value="AMINOALKYLPHOSPHONATE N-ACETYLTRANSFERASE-RELATED"/>
    <property type="match status" value="1"/>
</dbReference>
<dbReference type="Gene3D" id="3.40.630.30">
    <property type="match status" value="1"/>
</dbReference>
<name>A0A316TH48_9ACTN</name>
<dbReference type="InterPro" id="IPR050832">
    <property type="entry name" value="Bact_Acetyltransf"/>
</dbReference>
<dbReference type="CDD" id="cd04301">
    <property type="entry name" value="NAT_SF"/>
    <property type="match status" value="1"/>
</dbReference>
<evidence type="ECO:0000256" key="2">
    <source>
        <dbReference type="ARBA" id="ARBA00023315"/>
    </source>
</evidence>
<evidence type="ECO:0000259" key="3">
    <source>
        <dbReference type="PROSITE" id="PS51186"/>
    </source>
</evidence>
<evidence type="ECO:0000256" key="1">
    <source>
        <dbReference type="ARBA" id="ARBA00022679"/>
    </source>
</evidence>
<evidence type="ECO:0000313" key="4">
    <source>
        <dbReference type="EMBL" id="PWN02539.1"/>
    </source>
</evidence>
<dbReference type="PROSITE" id="PS51186">
    <property type="entry name" value="GNAT"/>
    <property type="match status" value="1"/>
</dbReference>
<dbReference type="AlphaFoldDB" id="A0A316TH48"/>
<comment type="caution">
    <text evidence="4">The sequence shown here is derived from an EMBL/GenBank/DDBJ whole genome shotgun (WGS) entry which is preliminary data.</text>
</comment>
<keyword evidence="1 4" id="KW-0808">Transferase</keyword>
<gene>
    <name evidence="4" type="ORF">DJ010_12465</name>
</gene>
<dbReference type="SUPFAM" id="SSF55729">
    <property type="entry name" value="Acyl-CoA N-acyltransferases (Nat)"/>
    <property type="match status" value="1"/>
</dbReference>
<protein>
    <submittedName>
        <fullName evidence="4">GNAT family N-acetyltransferase</fullName>
    </submittedName>
</protein>
<sequence length="187" mass="20600">MSDRPAPPRPRIELLRGQPTDVLPVVEPLLLDYLRWCARRIAADCGYTFEDPEAVVARHHEDFCCELPRLLAEDGRLVVARAGHDTLAGVAGLKTVGAGVAEVKRMYVRPELRGRGTGRGLMTRLLEEAVGIGHRVVRLETASFMVEAQRLYRSLGFEETRPFAGSEADLSGLGGAMRFYELRLAAG</sequence>
<dbReference type="Proteomes" id="UP000245507">
    <property type="component" value="Unassembled WGS sequence"/>
</dbReference>
<accession>A0A316TH48</accession>
<dbReference type="PANTHER" id="PTHR43877">
    <property type="entry name" value="AMINOALKYLPHOSPHONATE N-ACETYLTRANSFERASE-RELATED-RELATED"/>
    <property type="match status" value="1"/>
</dbReference>
<dbReference type="Pfam" id="PF00583">
    <property type="entry name" value="Acetyltransf_1"/>
    <property type="match status" value="1"/>
</dbReference>
<keyword evidence="2" id="KW-0012">Acyltransferase</keyword>
<reference evidence="4 5" key="1">
    <citation type="submission" date="2018-05" db="EMBL/GenBank/DDBJ databases">
        <title>Nocardioides silvaticus genome.</title>
        <authorList>
            <person name="Li C."/>
            <person name="Wang G."/>
        </authorList>
    </citation>
    <scope>NUCLEOTIDE SEQUENCE [LARGE SCALE GENOMIC DNA]</scope>
    <source>
        <strain evidence="4 5">CCTCC AB 2018079</strain>
    </source>
</reference>
<dbReference type="EMBL" id="QGDD01000005">
    <property type="protein sequence ID" value="PWN02539.1"/>
    <property type="molecule type" value="Genomic_DNA"/>
</dbReference>
<evidence type="ECO:0000313" key="5">
    <source>
        <dbReference type="Proteomes" id="UP000245507"/>
    </source>
</evidence>
<dbReference type="GO" id="GO:0016747">
    <property type="term" value="F:acyltransferase activity, transferring groups other than amino-acyl groups"/>
    <property type="evidence" value="ECO:0007669"/>
    <property type="project" value="InterPro"/>
</dbReference>
<dbReference type="InterPro" id="IPR016181">
    <property type="entry name" value="Acyl_CoA_acyltransferase"/>
</dbReference>
<feature type="domain" description="N-acetyltransferase" evidence="3">
    <location>
        <begin position="12"/>
        <end position="185"/>
    </location>
</feature>